<accession>A0A3M7M641</accession>
<gene>
    <name evidence="2" type="ORF">GMOD_00008913</name>
</gene>
<protein>
    <submittedName>
        <fullName evidence="2">Uncharacterized protein</fullName>
    </submittedName>
</protein>
<keyword evidence="3" id="KW-1185">Reference proteome</keyword>
<evidence type="ECO:0000256" key="1">
    <source>
        <dbReference type="SAM" id="MobiDB-lite"/>
    </source>
</evidence>
<feature type="region of interest" description="Disordered" evidence="1">
    <location>
        <begin position="1"/>
        <end position="22"/>
    </location>
</feature>
<sequence length="22" mass="2432">MARAPTPRPTQSSQSGYVLRLD</sequence>
<dbReference type="EMBL" id="KE747823">
    <property type="protein sequence ID" value="RMZ69971.1"/>
    <property type="molecule type" value="Genomic_DNA"/>
</dbReference>
<proteinExistence type="predicted"/>
<name>A0A3M7M641_9PLEO</name>
<reference evidence="2 3" key="1">
    <citation type="journal article" date="2014" name="PLoS ONE">
        <title>De novo Genome Assembly of the Fungal Plant Pathogen Pyrenophora semeniperda.</title>
        <authorList>
            <person name="Soliai M.M."/>
            <person name="Meyer S.E."/>
            <person name="Udall J.A."/>
            <person name="Elzinga D.E."/>
            <person name="Hermansen R.A."/>
            <person name="Bodily P.M."/>
            <person name="Hart A.A."/>
            <person name="Coleman C.E."/>
        </authorList>
    </citation>
    <scope>NUCLEOTIDE SEQUENCE [LARGE SCALE GENOMIC DNA]</scope>
    <source>
        <strain evidence="2 3">CCB06</strain>
        <tissue evidence="2">Mycelium</tissue>
    </source>
</reference>
<evidence type="ECO:0000313" key="2">
    <source>
        <dbReference type="EMBL" id="RMZ69971.1"/>
    </source>
</evidence>
<organism evidence="2 3">
    <name type="scientific">Pyrenophora seminiperda CCB06</name>
    <dbReference type="NCBI Taxonomy" id="1302712"/>
    <lineage>
        <taxon>Eukaryota</taxon>
        <taxon>Fungi</taxon>
        <taxon>Dikarya</taxon>
        <taxon>Ascomycota</taxon>
        <taxon>Pezizomycotina</taxon>
        <taxon>Dothideomycetes</taxon>
        <taxon>Pleosporomycetidae</taxon>
        <taxon>Pleosporales</taxon>
        <taxon>Pleosporineae</taxon>
        <taxon>Pleosporaceae</taxon>
        <taxon>Pyrenophora</taxon>
    </lineage>
</organism>
<evidence type="ECO:0000313" key="3">
    <source>
        <dbReference type="Proteomes" id="UP000265663"/>
    </source>
</evidence>
<dbReference type="AlphaFoldDB" id="A0A3M7M641"/>
<dbReference type="Proteomes" id="UP000265663">
    <property type="component" value="Unassembled WGS sequence"/>
</dbReference>